<feature type="transmembrane region" description="Helical" evidence="8">
    <location>
        <begin position="186"/>
        <end position="205"/>
    </location>
</feature>
<feature type="region of interest" description="Disordered" evidence="7">
    <location>
        <begin position="1054"/>
        <end position="1079"/>
    </location>
</feature>
<accession>A0A8H8TWI9</accession>
<comment type="caution">
    <text evidence="13">The sequence shown here is derived from an EMBL/GenBank/DDBJ whole genome shotgun (WGS) entry which is preliminary data.</text>
</comment>
<dbReference type="PANTHER" id="PTHR13018">
    <property type="entry name" value="PROBABLE MEMBRANE PROTEIN DUF221-RELATED"/>
    <property type="match status" value="1"/>
</dbReference>
<dbReference type="Pfam" id="PF13967">
    <property type="entry name" value="RSN1_TM"/>
    <property type="match status" value="1"/>
</dbReference>
<gene>
    <name evidence="13" type="primary">RSN1_0</name>
    <name evidence="13" type="ORF">LHYA1_G007255</name>
</gene>
<reference evidence="13 14" key="1">
    <citation type="submission" date="2018-05" db="EMBL/GenBank/DDBJ databases">
        <title>Genome sequencing and assembly of the regulated plant pathogen Lachnellula willkommii and related sister species for the development of diagnostic species identification markers.</title>
        <authorList>
            <person name="Giroux E."/>
            <person name="Bilodeau G."/>
        </authorList>
    </citation>
    <scope>NUCLEOTIDE SEQUENCE [LARGE SCALE GENOMIC DNA]</scope>
    <source>
        <strain evidence="13 14">CBS 185.66</strain>
    </source>
</reference>
<evidence type="ECO:0000313" key="14">
    <source>
        <dbReference type="Proteomes" id="UP000431533"/>
    </source>
</evidence>
<evidence type="ECO:0000259" key="12">
    <source>
        <dbReference type="Pfam" id="PF14703"/>
    </source>
</evidence>
<dbReference type="InterPro" id="IPR003864">
    <property type="entry name" value="CSC1/OSCA1-like_7TM"/>
</dbReference>
<dbReference type="InterPro" id="IPR045122">
    <property type="entry name" value="Csc1-like"/>
</dbReference>
<dbReference type="GeneID" id="41987453"/>
<evidence type="ECO:0000256" key="1">
    <source>
        <dbReference type="ARBA" id="ARBA00004141"/>
    </source>
</evidence>
<evidence type="ECO:0008006" key="15">
    <source>
        <dbReference type="Google" id="ProtNLM"/>
    </source>
</evidence>
<dbReference type="Proteomes" id="UP000431533">
    <property type="component" value="Unassembled WGS sequence"/>
</dbReference>
<dbReference type="GO" id="GO:0005886">
    <property type="term" value="C:plasma membrane"/>
    <property type="evidence" value="ECO:0007669"/>
    <property type="project" value="TreeGrafter"/>
</dbReference>
<dbReference type="InterPro" id="IPR027815">
    <property type="entry name" value="CSC1/OSCA1-like_cyt"/>
</dbReference>
<feature type="domain" description="10TM putative phosphate transporter extracellular tail" evidence="10">
    <location>
        <begin position="1136"/>
        <end position="1228"/>
    </location>
</feature>
<dbReference type="GO" id="GO:0005227">
    <property type="term" value="F:calcium-activated cation channel activity"/>
    <property type="evidence" value="ECO:0007669"/>
    <property type="project" value="InterPro"/>
</dbReference>
<keyword evidence="14" id="KW-1185">Reference proteome</keyword>
<proteinExistence type="inferred from homology"/>
<feature type="non-terminal residue" evidence="13">
    <location>
        <position position="1237"/>
    </location>
</feature>
<evidence type="ECO:0000313" key="13">
    <source>
        <dbReference type="EMBL" id="TVY24477.1"/>
    </source>
</evidence>
<feature type="transmembrane region" description="Helical" evidence="8">
    <location>
        <begin position="763"/>
        <end position="787"/>
    </location>
</feature>
<evidence type="ECO:0000259" key="10">
    <source>
        <dbReference type="Pfam" id="PF12621"/>
    </source>
</evidence>
<feature type="transmembrane region" description="Helical" evidence="8">
    <location>
        <begin position="856"/>
        <end position="885"/>
    </location>
</feature>
<feature type="transmembrane region" description="Helical" evidence="8">
    <location>
        <begin position="122"/>
        <end position="140"/>
    </location>
</feature>
<feature type="transmembrane region" description="Helical" evidence="8">
    <location>
        <begin position="712"/>
        <end position="736"/>
    </location>
</feature>
<dbReference type="RefSeq" id="XP_031003265.1">
    <property type="nucleotide sequence ID" value="XM_031152185.1"/>
</dbReference>
<organism evidence="13 14">
    <name type="scientific">Lachnellula hyalina</name>
    <dbReference type="NCBI Taxonomy" id="1316788"/>
    <lineage>
        <taxon>Eukaryota</taxon>
        <taxon>Fungi</taxon>
        <taxon>Dikarya</taxon>
        <taxon>Ascomycota</taxon>
        <taxon>Pezizomycotina</taxon>
        <taxon>Leotiomycetes</taxon>
        <taxon>Helotiales</taxon>
        <taxon>Lachnaceae</taxon>
        <taxon>Lachnellula</taxon>
    </lineage>
</organism>
<evidence type="ECO:0000259" key="9">
    <source>
        <dbReference type="Pfam" id="PF02714"/>
    </source>
</evidence>
<evidence type="ECO:0000256" key="2">
    <source>
        <dbReference type="ARBA" id="ARBA00007779"/>
    </source>
</evidence>
<feature type="transmembrane region" description="Helical" evidence="8">
    <location>
        <begin position="969"/>
        <end position="991"/>
    </location>
</feature>
<evidence type="ECO:0000256" key="4">
    <source>
        <dbReference type="ARBA" id="ARBA00022692"/>
    </source>
</evidence>
<feature type="domain" description="CSC1/OSCA1-like N-terminal transmembrane" evidence="11">
    <location>
        <begin position="40"/>
        <end position="207"/>
    </location>
</feature>
<feature type="domain" description="CSC1/OSCA1-like cytosolic" evidence="12">
    <location>
        <begin position="600"/>
        <end position="704"/>
    </location>
</feature>
<evidence type="ECO:0000256" key="6">
    <source>
        <dbReference type="ARBA" id="ARBA00023136"/>
    </source>
</evidence>
<feature type="region of interest" description="Disordered" evidence="7">
    <location>
        <begin position="315"/>
        <end position="353"/>
    </location>
</feature>
<feature type="transmembrane region" description="Helical" evidence="8">
    <location>
        <begin position="808"/>
        <end position="836"/>
    </location>
</feature>
<dbReference type="OrthoDB" id="1076608at2759"/>
<feature type="domain" description="CSC1/OSCA1-like 7TM region" evidence="9">
    <location>
        <begin position="718"/>
        <end position="988"/>
    </location>
</feature>
<name>A0A8H8TWI9_9HELO</name>
<feature type="compositionally biased region" description="Basic and acidic residues" evidence="7">
    <location>
        <begin position="320"/>
        <end position="337"/>
    </location>
</feature>
<dbReference type="EMBL" id="QGMH01000129">
    <property type="protein sequence ID" value="TVY24477.1"/>
    <property type="molecule type" value="Genomic_DNA"/>
</dbReference>
<keyword evidence="3" id="KW-0813">Transport</keyword>
<dbReference type="Pfam" id="PF14703">
    <property type="entry name" value="PHM7_cyt"/>
    <property type="match status" value="2"/>
</dbReference>
<dbReference type="PANTHER" id="PTHR13018:SF20">
    <property type="entry name" value="SPORULATION-SPECIFIC PROTEIN 75"/>
    <property type="match status" value="1"/>
</dbReference>
<evidence type="ECO:0000256" key="7">
    <source>
        <dbReference type="SAM" id="MobiDB-lite"/>
    </source>
</evidence>
<sequence>ISVFKSPIMSATTTSSAASATSTDATGQGQKSQGISIVTFLTALVTALVVFAVQMLVFLLLKNKLARIYKPKTYLVPERERTDPPPRSPWGWLFTIFQFRDREVINKCGLDAYFFLRYLQTLLIIFIPLAFVIIPILVPINSIGGKGGSYALSFGNNTDNNSNHANVTGLDQLAFGNVRPDHTHRYWAHLILAIVVIVWVCGVFFSELRVYIKVRQDYLTSAEHRLRASATTVLVSSIPRKWLTSEALAGLYDVFPGGIRNIWINRNFDELLDKIKQRDKVFKKLESAETSLIKDAKKAQKKQLEKEEKIAAKTFKRKGATKEEKNQKIERENRAADIRAQSGGVSAGDPHQVPHTVEDAIDEETQRAQEQEPQEPQRKGTIKIPVIGGGLAIVGKGLGGVGNTVFGGARNVIGDLNNQLETTNGFVTLDSPATADDDAYDQYGRYRGIANAPYGAGTDQPDEKTDNLNRSPSLTSTRSVKLHGQAMRLPGNKVRSGAAEFGGDGTTDVPKNIGWWKFWKGPAGGFPSPLPTGYEEGDEFPLTARHVSAAQRSEQKGSWAKIISVLPFLDKGEVQPIDYPVAYNVDYKEDAAPAAWQRFLKEKDRPTYRLPWFTWTPGWLPGLPLLHKKVDTIYWCREELARLNMEIEMDQKHPERFPLMNSAFIQFNHQVAAHMASQSVTHHVPAHMAPRTVEVSPKDVIWENMSIRWWEAWFRTGVVVAIVVGMVALWALPVAWTATLSNLNNFANQYHWLHWLKNIPDNVLNGIAGVLPAIVLGILLAIVPLILKLLAYLQGVQTGKEQQGAIQNYYFAFLFVQVFLVVSISGGAFSTLAASATDIQSIPETLATQLPKAANYFFSYMILQAMSTASGTLLQITTLALWYILPKLLDSTPRQKWVRNTKLSGVTWGTFFPVYTNFACIALIYSIIAPIIIIFAIITFGLLWIAHRYNMLYVTRFELDTGGLLYPRAINQTFTGLYFMEVCMIGLFFLVRDVNDDAACIPQAIIMIVVCALTVLFQVLLNYSFGPLFHHLPITFEDEAVLRDEAFERAQARRLGLEDEDEDETSPAENNGAIEMTRLNDDATDNKLGKFNPVNIAQGAGSWAVRSGQKFKAKAFDKVTSQTPVLHRKRHRDIEAQKKIADALYGGYNDDIEDLTPDERDVLVKHAFQHYALRARRPTVWIPRDDIGISDDEVKRTREYAGPNIWISNVGAALNGKCKVVYGKNPPDFSEIDLINL</sequence>
<feature type="transmembrane region" description="Helical" evidence="8">
    <location>
        <begin position="931"/>
        <end position="949"/>
    </location>
</feature>
<dbReference type="Pfam" id="PF12621">
    <property type="entry name" value="PHM7_ext"/>
    <property type="match status" value="1"/>
</dbReference>
<dbReference type="AlphaFoldDB" id="A0A8H8TWI9"/>
<keyword evidence="6 8" id="KW-0472">Membrane</keyword>
<keyword evidence="5 8" id="KW-1133">Transmembrane helix</keyword>
<dbReference type="InterPro" id="IPR032880">
    <property type="entry name" value="CSC1/OSCA1-like_N"/>
</dbReference>
<evidence type="ECO:0000256" key="3">
    <source>
        <dbReference type="ARBA" id="ARBA00022448"/>
    </source>
</evidence>
<feature type="domain" description="CSC1/OSCA1-like cytosolic" evidence="12">
    <location>
        <begin position="231"/>
        <end position="331"/>
    </location>
</feature>
<dbReference type="Pfam" id="PF02714">
    <property type="entry name" value="RSN1_7TM"/>
    <property type="match status" value="1"/>
</dbReference>
<feature type="transmembrane region" description="Helical" evidence="8">
    <location>
        <begin position="37"/>
        <end position="61"/>
    </location>
</feature>
<keyword evidence="4 8" id="KW-0812">Transmembrane</keyword>
<feature type="region of interest" description="Disordered" evidence="7">
    <location>
        <begin position="452"/>
        <end position="476"/>
    </location>
</feature>
<feature type="transmembrane region" description="Helical" evidence="8">
    <location>
        <begin position="1003"/>
        <end position="1023"/>
    </location>
</feature>
<evidence type="ECO:0000256" key="5">
    <source>
        <dbReference type="ARBA" id="ARBA00022989"/>
    </source>
</evidence>
<comment type="subcellular location">
    <subcellularLocation>
        <location evidence="1">Membrane</location>
        <topology evidence="1">Multi-pass membrane protein</topology>
    </subcellularLocation>
</comment>
<protein>
    <recommendedName>
        <fullName evidence="15">DUF221-domain-containing protein</fullName>
    </recommendedName>
</protein>
<dbReference type="InterPro" id="IPR022257">
    <property type="entry name" value="PHM7_ext"/>
</dbReference>
<evidence type="ECO:0000256" key="8">
    <source>
        <dbReference type="SAM" id="Phobius"/>
    </source>
</evidence>
<comment type="similarity">
    <text evidence="2">Belongs to the CSC1 (TC 1.A.17) family.</text>
</comment>
<evidence type="ECO:0000259" key="11">
    <source>
        <dbReference type="Pfam" id="PF13967"/>
    </source>
</evidence>